<keyword evidence="3 6" id="KW-1133">Transmembrane helix</keyword>
<comment type="caution">
    <text evidence="8">The sequence shown here is derived from an EMBL/GenBank/DDBJ whole genome shotgun (WGS) entry which is preliminary data.</text>
</comment>
<comment type="subcellular location">
    <subcellularLocation>
        <location evidence="1">Membrane</location>
        <topology evidence="1">Multi-pass membrane protein</topology>
    </subcellularLocation>
</comment>
<dbReference type="AlphaFoldDB" id="A0A7J5B720"/>
<dbReference type="GO" id="GO:0016020">
    <property type="term" value="C:membrane"/>
    <property type="evidence" value="ECO:0007669"/>
    <property type="project" value="UniProtKB-SubCell"/>
</dbReference>
<feature type="transmembrane region" description="Helical" evidence="6">
    <location>
        <begin position="325"/>
        <end position="345"/>
    </location>
</feature>
<protein>
    <submittedName>
        <fullName evidence="8">O-antigen ligase family protein</fullName>
    </submittedName>
</protein>
<feature type="transmembrane region" description="Helical" evidence="6">
    <location>
        <begin position="63"/>
        <end position="83"/>
    </location>
</feature>
<dbReference type="PANTHER" id="PTHR37422:SF17">
    <property type="entry name" value="O-ANTIGEN LIGASE"/>
    <property type="match status" value="1"/>
</dbReference>
<feature type="transmembrane region" description="Helical" evidence="6">
    <location>
        <begin position="89"/>
        <end position="109"/>
    </location>
</feature>
<dbReference type="InterPro" id="IPR051533">
    <property type="entry name" value="WaaL-like"/>
</dbReference>
<keyword evidence="4 6" id="KW-0472">Membrane</keyword>
<feature type="transmembrane region" description="Helical" evidence="6">
    <location>
        <begin position="375"/>
        <end position="392"/>
    </location>
</feature>
<evidence type="ECO:0000313" key="8">
    <source>
        <dbReference type="EMBL" id="KAB1640403.1"/>
    </source>
</evidence>
<evidence type="ECO:0000256" key="3">
    <source>
        <dbReference type="ARBA" id="ARBA00022989"/>
    </source>
</evidence>
<name>A0A7J5B720_9MICO</name>
<feature type="transmembrane region" description="Helical" evidence="6">
    <location>
        <begin position="160"/>
        <end position="177"/>
    </location>
</feature>
<dbReference type="InterPro" id="IPR007016">
    <property type="entry name" value="O-antigen_ligase-rel_domated"/>
</dbReference>
<sequence>MRKKESFGVPAGGLATRRDDIPFMAFVLFTSSNPTIVSQSTLTIIVLLWFVLRMLSKGRRYDFRIGLPLALALFATTSVLWASNQTASVSGAFSLILYTVLAVHIVASIDIERAVLGISTGFKCIITASLATAVLSPSAAFVNDAYQGGAFEGIATHRNFMGYLLCLAALFFAYQAATRTTSRFRSALWFIVSFGMVLWTQSVTSAVMTILWSVVLWLTLRILRAPSKWQGIKVSSLILAATTAGIIAMLNFTDIAMQLGRDPTLTGRTRIWDAAITYVQSNPLIGEGWASVWGPDDPAGQAISSAIGFRAFHAHNGYLNTALQVGWIGLGILLLALIVAIAMLHRGAFSDGSKPAALGLIVLLAIASFDMVETRLTGSAGWLLLVVFYAYGSRMQRNRQEQFHHNSNKARTSRIAIRPRP</sequence>
<organism evidence="8 9">
    <name type="scientific">Gulosibacter chungangensis</name>
    <dbReference type="NCBI Taxonomy" id="979746"/>
    <lineage>
        <taxon>Bacteria</taxon>
        <taxon>Bacillati</taxon>
        <taxon>Actinomycetota</taxon>
        <taxon>Actinomycetes</taxon>
        <taxon>Micrococcales</taxon>
        <taxon>Microbacteriaceae</taxon>
        <taxon>Gulosibacter</taxon>
    </lineage>
</organism>
<reference evidence="8 9" key="1">
    <citation type="submission" date="2019-09" db="EMBL/GenBank/DDBJ databases">
        <title>Phylogeny of genus Pseudoclavibacter and closely related genus.</title>
        <authorList>
            <person name="Li Y."/>
        </authorList>
    </citation>
    <scope>NUCLEOTIDE SEQUENCE [LARGE SCALE GENOMIC DNA]</scope>
    <source>
        <strain evidence="8 9">KCTC 13959</strain>
    </source>
</reference>
<dbReference type="GO" id="GO:0016874">
    <property type="term" value="F:ligase activity"/>
    <property type="evidence" value="ECO:0007669"/>
    <property type="project" value="UniProtKB-KW"/>
</dbReference>
<dbReference type="OrthoDB" id="1118146at2"/>
<feature type="domain" description="O-antigen ligase-related" evidence="7">
    <location>
        <begin position="190"/>
        <end position="333"/>
    </location>
</feature>
<evidence type="ECO:0000259" key="7">
    <source>
        <dbReference type="Pfam" id="PF04932"/>
    </source>
</evidence>
<feature type="transmembrane region" description="Helical" evidence="6">
    <location>
        <begin position="121"/>
        <end position="140"/>
    </location>
</feature>
<evidence type="ECO:0000256" key="4">
    <source>
        <dbReference type="ARBA" id="ARBA00023136"/>
    </source>
</evidence>
<feature type="region of interest" description="Disordered" evidence="5">
    <location>
        <begin position="400"/>
        <end position="421"/>
    </location>
</feature>
<evidence type="ECO:0000256" key="2">
    <source>
        <dbReference type="ARBA" id="ARBA00022692"/>
    </source>
</evidence>
<feature type="compositionally biased region" description="Basic residues" evidence="5">
    <location>
        <begin position="406"/>
        <end position="421"/>
    </location>
</feature>
<feature type="transmembrane region" description="Helical" evidence="6">
    <location>
        <begin position="23"/>
        <end position="51"/>
    </location>
</feature>
<evidence type="ECO:0000313" key="9">
    <source>
        <dbReference type="Proteomes" id="UP000433493"/>
    </source>
</evidence>
<dbReference type="PANTHER" id="PTHR37422">
    <property type="entry name" value="TEICHURONIC ACID BIOSYNTHESIS PROTEIN TUAE"/>
    <property type="match status" value="1"/>
</dbReference>
<evidence type="ECO:0000256" key="5">
    <source>
        <dbReference type="SAM" id="MobiDB-lite"/>
    </source>
</evidence>
<evidence type="ECO:0000256" key="1">
    <source>
        <dbReference type="ARBA" id="ARBA00004141"/>
    </source>
</evidence>
<keyword evidence="2 6" id="KW-0812">Transmembrane</keyword>
<feature type="transmembrane region" description="Helical" evidence="6">
    <location>
        <begin position="235"/>
        <end position="253"/>
    </location>
</feature>
<keyword evidence="9" id="KW-1185">Reference proteome</keyword>
<accession>A0A7J5B720</accession>
<proteinExistence type="predicted"/>
<feature type="transmembrane region" description="Helical" evidence="6">
    <location>
        <begin position="184"/>
        <end position="200"/>
    </location>
</feature>
<gene>
    <name evidence="8" type="ORF">F8O05_14645</name>
</gene>
<dbReference type="Pfam" id="PF04932">
    <property type="entry name" value="Wzy_C"/>
    <property type="match status" value="1"/>
</dbReference>
<keyword evidence="8" id="KW-0436">Ligase</keyword>
<dbReference type="EMBL" id="WBKB01000016">
    <property type="protein sequence ID" value="KAB1640403.1"/>
    <property type="molecule type" value="Genomic_DNA"/>
</dbReference>
<dbReference type="Proteomes" id="UP000433493">
    <property type="component" value="Unassembled WGS sequence"/>
</dbReference>
<evidence type="ECO:0000256" key="6">
    <source>
        <dbReference type="SAM" id="Phobius"/>
    </source>
</evidence>